<proteinExistence type="predicted"/>
<sequence>MNRLGTLNWSTQIEESQDHTNGLRGRENWSESLLFQEVSEHLKAFWVEESFCWLDAGEPVKYLAKQLPKNNRKFEL</sequence>
<gene>
    <name evidence="2" type="ORF">WICANDRAFT_82372</name>
</gene>
<dbReference type="EMBL" id="KV454208">
    <property type="protein sequence ID" value="ODQ62308.1"/>
    <property type="molecule type" value="Genomic_DNA"/>
</dbReference>
<name>A0A1E3PAB0_WICAA</name>
<evidence type="ECO:0000256" key="1">
    <source>
        <dbReference type="SAM" id="MobiDB-lite"/>
    </source>
</evidence>
<evidence type="ECO:0000313" key="2">
    <source>
        <dbReference type="EMBL" id="ODQ62308.1"/>
    </source>
</evidence>
<evidence type="ECO:0000313" key="3">
    <source>
        <dbReference type="Proteomes" id="UP000094112"/>
    </source>
</evidence>
<feature type="region of interest" description="Disordered" evidence="1">
    <location>
        <begin position="1"/>
        <end position="24"/>
    </location>
</feature>
<keyword evidence="3" id="KW-1185">Reference proteome</keyword>
<dbReference type="RefSeq" id="XP_019041515.1">
    <property type="nucleotide sequence ID" value="XM_019185370.1"/>
</dbReference>
<dbReference type="AlphaFoldDB" id="A0A1E3PAB0"/>
<protein>
    <submittedName>
        <fullName evidence="2">Uncharacterized protein</fullName>
    </submittedName>
</protein>
<accession>A0A1E3PAB0</accession>
<organism evidence="2 3">
    <name type="scientific">Wickerhamomyces anomalus (strain ATCC 58044 / CBS 1984 / NCYC 433 / NRRL Y-366-8)</name>
    <name type="common">Yeast</name>
    <name type="synonym">Hansenula anomala</name>
    <dbReference type="NCBI Taxonomy" id="683960"/>
    <lineage>
        <taxon>Eukaryota</taxon>
        <taxon>Fungi</taxon>
        <taxon>Dikarya</taxon>
        <taxon>Ascomycota</taxon>
        <taxon>Saccharomycotina</taxon>
        <taxon>Saccharomycetes</taxon>
        <taxon>Phaffomycetales</taxon>
        <taxon>Wickerhamomycetaceae</taxon>
        <taxon>Wickerhamomyces</taxon>
    </lineage>
</organism>
<reference evidence="2 3" key="1">
    <citation type="journal article" date="2016" name="Proc. Natl. Acad. Sci. U.S.A.">
        <title>Comparative genomics of biotechnologically important yeasts.</title>
        <authorList>
            <person name="Riley R."/>
            <person name="Haridas S."/>
            <person name="Wolfe K.H."/>
            <person name="Lopes M.R."/>
            <person name="Hittinger C.T."/>
            <person name="Goeker M."/>
            <person name="Salamov A.A."/>
            <person name="Wisecaver J.H."/>
            <person name="Long T.M."/>
            <person name="Calvey C.H."/>
            <person name="Aerts A.L."/>
            <person name="Barry K.W."/>
            <person name="Choi C."/>
            <person name="Clum A."/>
            <person name="Coughlan A.Y."/>
            <person name="Deshpande S."/>
            <person name="Douglass A.P."/>
            <person name="Hanson S.J."/>
            <person name="Klenk H.-P."/>
            <person name="LaButti K.M."/>
            <person name="Lapidus A."/>
            <person name="Lindquist E.A."/>
            <person name="Lipzen A.M."/>
            <person name="Meier-Kolthoff J.P."/>
            <person name="Ohm R.A."/>
            <person name="Otillar R.P."/>
            <person name="Pangilinan J.L."/>
            <person name="Peng Y."/>
            <person name="Rokas A."/>
            <person name="Rosa C.A."/>
            <person name="Scheuner C."/>
            <person name="Sibirny A.A."/>
            <person name="Slot J.C."/>
            <person name="Stielow J.B."/>
            <person name="Sun H."/>
            <person name="Kurtzman C.P."/>
            <person name="Blackwell M."/>
            <person name="Grigoriev I.V."/>
            <person name="Jeffries T.W."/>
        </authorList>
    </citation>
    <scope>NUCLEOTIDE SEQUENCE [LARGE SCALE GENOMIC DNA]</scope>
    <source>
        <strain evidence="3">ATCC 58044 / CBS 1984 / NCYC 433 / NRRL Y-366-8</strain>
    </source>
</reference>
<dbReference type="GeneID" id="30202616"/>
<feature type="compositionally biased region" description="Polar residues" evidence="1">
    <location>
        <begin position="1"/>
        <end position="14"/>
    </location>
</feature>
<dbReference type="Proteomes" id="UP000094112">
    <property type="component" value="Unassembled WGS sequence"/>
</dbReference>